<name>A0A1V0S7S7_CNPV</name>
<evidence type="ECO:0000313" key="1">
    <source>
        <dbReference type="EMBL" id="ARF02682.1"/>
    </source>
</evidence>
<sequence length="398" mass="47256">MLSMKVYNIKKEYSFTRFLKEDSLKKNMILFDKLNVFGRLKNVEILKYEADAKYRVISLTKYNLVLIVLNLPYRTDVVNIKLSKCNKCIKNSVLRINSYLVIRSNSNYLVHMSCKAGSDVRRSLTFLDDPDENFTLLACYYYRDDLCNCITPYNDRFILIGSYVRKWYINNKKIKILTGTVDRIQKNTVTKEYYLDSDNTNITSKTDIMEKDYNITVSLMFTTMESIKYKRDLCLLQALRWPLGKPSLTFFKLWYISVGVHDYNRNIKYIERLIQRITGKRVSKDFQLGDALVATFGIVRRQANKLGIKCNKISFNNLWKDISLIQIARYNKFINRKKEKQIQNKRKLQDQEYIHTIINPWMIDISKEIELCEELKLNILDKVKWSYDWPSLKTNDNN</sequence>
<organism evidence="1 2">
    <name type="scientific">Shearwaterpox virus</name>
    <dbReference type="NCBI Taxonomy" id="1974596"/>
    <lineage>
        <taxon>Viruses</taxon>
        <taxon>Varidnaviria</taxon>
        <taxon>Bamfordvirae</taxon>
        <taxon>Nucleocytoviricota</taxon>
        <taxon>Pokkesviricetes</taxon>
        <taxon>Chitovirales</taxon>
        <taxon>Poxviridae</taxon>
        <taxon>Chordopoxvirinae</taxon>
        <taxon>Avipoxvirus</taxon>
        <taxon>Avipoxvirus canarypox</taxon>
        <taxon>Canarypox virus</taxon>
    </lineage>
</organism>
<dbReference type="EMBL" id="KX857216">
    <property type="protein sequence ID" value="ARF02682.1"/>
    <property type="molecule type" value="Genomic_DNA"/>
</dbReference>
<evidence type="ECO:0000313" key="2">
    <source>
        <dbReference type="Proteomes" id="UP000315116"/>
    </source>
</evidence>
<reference evidence="1 2" key="1">
    <citation type="journal article" date="2017" name="BMC Genomics">
        <title>Genomic characterization of two novel pathogenic avipoxviruses isolated from pacific shearwaters (Ardenna spp.).</title>
        <authorList>
            <person name="Sarker S."/>
            <person name="Das S."/>
            <person name="Lavers J.L."/>
            <person name="Hutton I."/>
            <person name="Helbig K."/>
            <person name="Imbery J."/>
            <person name="Upton C."/>
            <person name="Raidal S.R."/>
        </authorList>
    </citation>
    <scope>NUCLEOTIDE SEQUENCE [LARGE SCALE GENOMIC DNA]</scope>
    <source>
        <strain evidence="1 2">SWPV-1</strain>
    </source>
</reference>
<protein>
    <submittedName>
        <fullName evidence="1">SWPV1-075</fullName>
    </submittedName>
</protein>
<gene>
    <name evidence="1" type="primary">SWPV1-075</name>
</gene>
<dbReference type="Proteomes" id="UP000315116">
    <property type="component" value="Segment"/>
</dbReference>
<proteinExistence type="predicted"/>
<accession>A0A1V0S7S7</accession>